<dbReference type="Proteomes" id="UP000886595">
    <property type="component" value="Unassembled WGS sequence"/>
</dbReference>
<evidence type="ECO:0000313" key="2">
    <source>
        <dbReference type="Proteomes" id="UP000886595"/>
    </source>
</evidence>
<sequence length="82" mass="9204">MTKTRCNHAAYIAGANGYSRKVNLREAAMAKNLREAAMALFSTCLLLLCFKFSGKQPIVGDKEREEEDANQQALVLQLQRKE</sequence>
<keyword evidence="2" id="KW-1185">Reference proteome</keyword>
<proteinExistence type="predicted"/>
<gene>
    <name evidence="1" type="ORF">Bca52824_020631</name>
</gene>
<name>A0A8X7VU09_BRACI</name>
<dbReference type="AlphaFoldDB" id="A0A8X7VU09"/>
<reference evidence="1 2" key="1">
    <citation type="submission" date="2020-02" db="EMBL/GenBank/DDBJ databases">
        <authorList>
            <person name="Ma Q."/>
            <person name="Huang Y."/>
            <person name="Song X."/>
            <person name="Pei D."/>
        </authorList>
    </citation>
    <scope>NUCLEOTIDE SEQUENCE [LARGE SCALE GENOMIC DNA]</scope>
    <source>
        <strain evidence="1">Sxm20200214</strain>
        <tissue evidence="1">Leaf</tissue>
    </source>
</reference>
<comment type="caution">
    <text evidence="1">The sequence shown here is derived from an EMBL/GenBank/DDBJ whole genome shotgun (WGS) entry which is preliminary data.</text>
</comment>
<accession>A0A8X7VU09</accession>
<protein>
    <submittedName>
        <fullName evidence="1">Uncharacterized protein</fullName>
    </submittedName>
</protein>
<dbReference type="EMBL" id="JAAMPC010000004">
    <property type="protein sequence ID" value="KAG2317509.1"/>
    <property type="molecule type" value="Genomic_DNA"/>
</dbReference>
<organism evidence="1 2">
    <name type="scientific">Brassica carinata</name>
    <name type="common">Ethiopian mustard</name>
    <name type="synonym">Abyssinian cabbage</name>
    <dbReference type="NCBI Taxonomy" id="52824"/>
    <lineage>
        <taxon>Eukaryota</taxon>
        <taxon>Viridiplantae</taxon>
        <taxon>Streptophyta</taxon>
        <taxon>Embryophyta</taxon>
        <taxon>Tracheophyta</taxon>
        <taxon>Spermatophyta</taxon>
        <taxon>Magnoliopsida</taxon>
        <taxon>eudicotyledons</taxon>
        <taxon>Gunneridae</taxon>
        <taxon>Pentapetalae</taxon>
        <taxon>rosids</taxon>
        <taxon>malvids</taxon>
        <taxon>Brassicales</taxon>
        <taxon>Brassicaceae</taxon>
        <taxon>Brassiceae</taxon>
        <taxon>Brassica</taxon>
    </lineage>
</organism>
<evidence type="ECO:0000313" key="1">
    <source>
        <dbReference type="EMBL" id="KAG2317509.1"/>
    </source>
</evidence>